<feature type="non-terminal residue" evidence="2">
    <location>
        <position position="1"/>
    </location>
</feature>
<gene>
    <name evidence="2" type="ORF">METZ01_LOCUS363956</name>
</gene>
<dbReference type="SUPFAM" id="SSF82171">
    <property type="entry name" value="DPP6 N-terminal domain-like"/>
    <property type="match status" value="1"/>
</dbReference>
<dbReference type="EMBL" id="UINC01130194">
    <property type="protein sequence ID" value="SVD11102.1"/>
    <property type="molecule type" value="Genomic_DNA"/>
</dbReference>
<dbReference type="InterPro" id="IPR011042">
    <property type="entry name" value="6-blade_b-propeller_TolB-like"/>
</dbReference>
<accession>A0A382SNF4</accession>
<dbReference type="Gene3D" id="2.120.10.30">
    <property type="entry name" value="TolB, C-terminal domain"/>
    <property type="match status" value="2"/>
</dbReference>
<organism evidence="2">
    <name type="scientific">marine metagenome</name>
    <dbReference type="NCBI Taxonomy" id="408172"/>
    <lineage>
        <taxon>unclassified sequences</taxon>
        <taxon>metagenomes</taxon>
        <taxon>ecological metagenomes</taxon>
    </lineage>
</organism>
<dbReference type="AlphaFoldDB" id="A0A382SNF4"/>
<comment type="similarity">
    <text evidence="1">Belongs to the TolB family.</text>
</comment>
<name>A0A382SNF4_9ZZZZ</name>
<evidence type="ECO:0000256" key="1">
    <source>
        <dbReference type="ARBA" id="ARBA00009820"/>
    </source>
</evidence>
<sequence>YLINIETEKTSKLTFDLDGLFTASWSPDANYLCFVGNRGNASDIFLYDLHSETFENLTNDLFSDSEPVWSPDGKFIAFVSDRGEHSVKSEDEDWNTLNMFEHNYSQRDIYVLDTHTKKMERITSTDHDETYPVWAHTENILFYTSDDQGVWNIVRHEIPSGKVQQITNVLTGIQQLSLSEDDKSLIFSGYNEGGWDIYNLSYPLESQIFEIEPTNYYLNRNEDDSFSDLRLDKSRNRQTDKLSADYSRYIFAPHYGHFNDQLTENDATNFSQDSLRQSEKLISQKYLPRFTLDFAGGNFSFSNIYGAQG</sequence>
<protein>
    <recommendedName>
        <fullName evidence="3">Dipeptidylpeptidase IV N-terminal domain-containing protein</fullName>
    </recommendedName>
</protein>
<dbReference type="PANTHER" id="PTHR36842:SF1">
    <property type="entry name" value="PROTEIN TOLB"/>
    <property type="match status" value="1"/>
</dbReference>
<reference evidence="2" key="1">
    <citation type="submission" date="2018-05" db="EMBL/GenBank/DDBJ databases">
        <authorList>
            <person name="Lanie J.A."/>
            <person name="Ng W.-L."/>
            <person name="Kazmierczak K.M."/>
            <person name="Andrzejewski T.M."/>
            <person name="Davidsen T.M."/>
            <person name="Wayne K.J."/>
            <person name="Tettelin H."/>
            <person name="Glass J.I."/>
            <person name="Rusch D."/>
            <person name="Podicherti R."/>
            <person name="Tsui H.-C.T."/>
            <person name="Winkler M.E."/>
        </authorList>
    </citation>
    <scope>NUCLEOTIDE SEQUENCE</scope>
</reference>
<feature type="non-terminal residue" evidence="2">
    <location>
        <position position="309"/>
    </location>
</feature>
<dbReference type="PANTHER" id="PTHR36842">
    <property type="entry name" value="PROTEIN TOLB HOMOLOG"/>
    <property type="match status" value="1"/>
</dbReference>
<evidence type="ECO:0008006" key="3">
    <source>
        <dbReference type="Google" id="ProtNLM"/>
    </source>
</evidence>
<dbReference type="InterPro" id="IPR011659">
    <property type="entry name" value="WD40"/>
</dbReference>
<proteinExistence type="inferred from homology"/>
<evidence type="ECO:0000313" key="2">
    <source>
        <dbReference type="EMBL" id="SVD11102.1"/>
    </source>
</evidence>
<dbReference type="Pfam" id="PF07676">
    <property type="entry name" value="PD40"/>
    <property type="match status" value="3"/>
</dbReference>